<dbReference type="AlphaFoldDB" id="A0A967EJH8"/>
<comment type="caution">
    <text evidence="2">The sequence shown here is derived from an EMBL/GenBank/DDBJ whole genome shotgun (WGS) entry which is preliminary data.</text>
</comment>
<evidence type="ECO:0000259" key="1">
    <source>
        <dbReference type="Pfam" id="PF01370"/>
    </source>
</evidence>
<evidence type="ECO:0000313" key="2">
    <source>
        <dbReference type="EMBL" id="NHQ74702.1"/>
    </source>
</evidence>
<accession>A0A967EJH8</accession>
<proteinExistence type="predicted"/>
<dbReference type="EMBL" id="JAAORB010000016">
    <property type="protein sequence ID" value="NHQ74702.1"/>
    <property type="molecule type" value="Genomic_DNA"/>
</dbReference>
<protein>
    <submittedName>
        <fullName evidence="2">NAD-dependent epimerase/dehydratase family protein</fullName>
    </submittedName>
</protein>
<dbReference type="SUPFAM" id="SSF51735">
    <property type="entry name" value="NAD(P)-binding Rossmann-fold domains"/>
    <property type="match status" value="1"/>
</dbReference>
<organism evidence="2 3">
    <name type="scientific">Roseovarius gahaiensis</name>
    <dbReference type="NCBI Taxonomy" id="2716691"/>
    <lineage>
        <taxon>Bacteria</taxon>
        <taxon>Pseudomonadati</taxon>
        <taxon>Pseudomonadota</taxon>
        <taxon>Alphaproteobacteria</taxon>
        <taxon>Rhodobacterales</taxon>
        <taxon>Roseobacteraceae</taxon>
        <taxon>Roseovarius</taxon>
    </lineage>
</organism>
<keyword evidence="3" id="KW-1185">Reference proteome</keyword>
<name>A0A967EJH8_9RHOB</name>
<dbReference type="InterPro" id="IPR036291">
    <property type="entry name" value="NAD(P)-bd_dom_sf"/>
</dbReference>
<sequence>MKHRLACDILVTGAGGRLAGRLGPVWGAGDTALTTVTVSHGHAGDIRWSPGDPIDVLPRCDTIIALWGITAGDPVALNGNIRLAETAHDLALQLGARRVLHMSSAGIYGPGSNMSETTAQPRPATQYGHAKLRMEQRVARLATNSPVAHCCLRLANVVGADSLAAALTGQNLAQLDRFPDGGGPVRSYIAPGMLARVLAGLAALPPDRLPSVVNVAARHPVAMANLLHAAGRKISWRDAPAEAVQTVTLDVTRLSSALPDVALDADAVAMIEDLKNTQAGS</sequence>
<dbReference type="InterPro" id="IPR001509">
    <property type="entry name" value="Epimerase_deHydtase"/>
</dbReference>
<evidence type="ECO:0000313" key="3">
    <source>
        <dbReference type="Proteomes" id="UP000639775"/>
    </source>
</evidence>
<dbReference type="Pfam" id="PF01370">
    <property type="entry name" value="Epimerase"/>
    <property type="match status" value="1"/>
</dbReference>
<dbReference type="Gene3D" id="3.40.50.720">
    <property type="entry name" value="NAD(P)-binding Rossmann-like Domain"/>
    <property type="match status" value="1"/>
</dbReference>
<feature type="domain" description="NAD-dependent epimerase/dehydratase" evidence="1">
    <location>
        <begin position="59"/>
        <end position="161"/>
    </location>
</feature>
<dbReference type="Proteomes" id="UP000639775">
    <property type="component" value="Unassembled WGS sequence"/>
</dbReference>
<reference evidence="2" key="1">
    <citation type="submission" date="2020-03" db="EMBL/GenBank/DDBJ databases">
        <title>Roseovarius gahaiensis sp. nov., isolated from Gahai Saline Lake, China.</title>
        <authorList>
            <person name="Sun X."/>
        </authorList>
    </citation>
    <scope>NUCLEOTIDE SEQUENCE</scope>
    <source>
        <strain evidence="2">GH877</strain>
    </source>
</reference>
<gene>
    <name evidence="2" type="ORF">HAT86_09520</name>
</gene>
<dbReference type="RefSeq" id="WP_167196416.1">
    <property type="nucleotide sequence ID" value="NZ_JAAORB010000016.1"/>
</dbReference>